<evidence type="ECO:0000256" key="3">
    <source>
        <dbReference type="ARBA" id="ARBA00009288"/>
    </source>
</evidence>
<feature type="domain" description="Tetrahaem cytochrome" evidence="15">
    <location>
        <begin position="56"/>
        <end position="147"/>
    </location>
</feature>
<evidence type="ECO:0000256" key="5">
    <source>
        <dbReference type="ARBA" id="ARBA00022448"/>
    </source>
</evidence>
<dbReference type="EC" id="1.7.2.2" evidence="4"/>
<dbReference type="Gene3D" id="1.10.1130.10">
    <property type="entry name" value="Flavocytochrome C3, Chain A"/>
    <property type="match status" value="1"/>
</dbReference>
<keyword evidence="9" id="KW-0106">Calcium</keyword>
<dbReference type="GO" id="GO:0019645">
    <property type="term" value="P:anaerobic electron transport chain"/>
    <property type="evidence" value="ECO:0007669"/>
    <property type="project" value="TreeGrafter"/>
</dbReference>
<dbReference type="InterPro" id="IPR012286">
    <property type="entry name" value="Tetrahaem_cytochrome"/>
</dbReference>
<dbReference type="GO" id="GO:0042279">
    <property type="term" value="F:nitrite reductase (cytochrome, ammonia-forming) activity"/>
    <property type="evidence" value="ECO:0007669"/>
    <property type="project" value="UniProtKB-EC"/>
</dbReference>
<gene>
    <name evidence="16" type="ORF">I8J34_21285</name>
</gene>
<dbReference type="GO" id="GO:0030288">
    <property type="term" value="C:outer membrane-bounded periplasmic space"/>
    <property type="evidence" value="ECO:0007669"/>
    <property type="project" value="TreeGrafter"/>
</dbReference>
<evidence type="ECO:0000256" key="12">
    <source>
        <dbReference type="ARBA" id="ARBA00023004"/>
    </source>
</evidence>
<evidence type="ECO:0000256" key="6">
    <source>
        <dbReference type="ARBA" id="ARBA00022617"/>
    </source>
</evidence>
<organism evidence="16 17">
    <name type="scientific">Denitromonas iodatirespirans</name>
    <dbReference type="NCBI Taxonomy" id="2795389"/>
    <lineage>
        <taxon>Bacteria</taxon>
        <taxon>Pseudomonadati</taxon>
        <taxon>Pseudomonadota</taxon>
        <taxon>Betaproteobacteria</taxon>
        <taxon>Rhodocyclales</taxon>
        <taxon>Zoogloeaceae</taxon>
        <taxon>Denitromonas</taxon>
    </lineage>
</organism>
<comment type="subcellular location">
    <subcellularLocation>
        <location evidence="2">Cell envelope</location>
    </subcellularLocation>
</comment>
<keyword evidence="10" id="KW-0249">Electron transport</keyword>
<dbReference type="GO" id="GO:0020037">
    <property type="term" value="F:heme binding"/>
    <property type="evidence" value="ECO:0007669"/>
    <property type="project" value="TreeGrafter"/>
</dbReference>
<dbReference type="Pfam" id="PF02335">
    <property type="entry name" value="Cytochrom_C552"/>
    <property type="match status" value="1"/>
</dbReference>
<dbReference type="GO" id="GO:0046872">
    <property type="term" value="F:metal ion binding"/>
    <property type="evidence" value="ECO:0007669"/>
    <property type="project" value="UniProtKB-KW"/>
</dbReference>
<evidence type="ECO:0000313" key="17">
    <source>
        <dbReference type="Proteomes" id="UP000694660"/>
    </source>
</evidence>
<sequence length="483" mass="52141">MKKKTNLRWWGLWLAISFVVAGAVYAGLDSLGNPRPGKADLVLRSWLLPGQTSHGHYQIELACTACHAGAFPSRDDVQAKCESCHAKDLKAVDDSHPRAKFTDPRNADRAALLDATYCVTCHVEHKPGITRGAGVTLPQDYCVICHKDVAKERPSHQGMAFTSCTDAGCHNYHDNTALYEDFLVRHAGVGRMQDEPKVLARNLREVIEELGDYPSETYPPVELARADADAGTALPAADTVHEDWAASAHARSGVNCSACHVPAAQHGSDVATATWVEKPTEKACVQCHGPEVEGFLAGLHGMRLKAGLPAMTPAEARRPMKAERQHEALSCTSCHAGHRFDTRRAAVEACASCHDDTHTRAYFASPHARTVEAAAPETAVTCATCHLPRVAHDTPDFVRRTLVDHAQGKSLNPPVKMARQVCLACHGLGYAIDALADPVLRADNFPHAPTRHVKSIDMAVAREGEARAAKATQAESADKDGRS</sequence>
<evidence type="ECO:0000256" key="4">
    <source>
        <dbReference type="ARBA" id="ARBA00011887"/>
    </source>
</evidence>
<evidence type="ECO:0000256" key="13">
    <source>
        <dbReference type="ARBA" id="ARBA00049131"/>
    </source>
</evidence>
<keyword evidence="6" id="KW-0349">Heme</keyword>
<comment type="catalytic activity">
    <reaction evidence="13">
        <text>6 Fe(III)-[cytochrome c] + NH4(+) + 2 H2O = 6 Fe(II)-[cytochrome c] + nitrite + 8 H(+)</text>
        <dbReference type="Rhea" id="RHEA:13089"/>
        <dbReference type="Rhea" id="RHEA-COMP:10350"/>
        <dbReference type="Rhea" id="RHEA-COMP:14399"/>
        <dbReference type="ChEBI" id="CHEBI:15377"/>
        <dbReference type="ChEBI" id="CHEBI:15378"/>
        <dbReference type="ChEBI" id="CHEBI:16301"/>
        <dbReference type="ChEBI" id="CHEBI:28938"/>
        <dbReference type="ChEBI" id="CHEBI:29033"/>
        <dbReference type="ChEBI" id="CHEBI:29034"/>
        <dbReference type="EC" id="1.7.2.2"/>
    </reaction>
</comment>
<evidence type="ECO:0000256" key="1">
    <source>
        <dbReference type="ARBA" id="ARBA00001926"/>
    </source>
</evidence>
<dbReference type="InterPro" id="IPR003321">
    <property type="entry name" value="Cyt_c552"/>
</dbReference>
<name>A0A944DGE4_DENI1</name>
<comment type="similarity">
    <text evidence="3">Belongs to the cytochrome c-552 family.</text>
</comment>
<dbReference type="EMBL" id="JAEKFT010000036">
    <property type="protein sequence ID" value="MBT0963722.1"/>
    <property type="molecule type" value="Genomic_DNA"/>
</dbReference>
<comment type="cofactor">
    <cofactor evidence="1">
        <name>heme c</name>
        <dbReference type="ChEBI" id="CHEBI:61717"/>
    </cofactor>
</comment>
<keyword evidence="11" id="KW-0560">Oxidoreductase</keyword>
<evidence type="ECO:0000256" key="2">
    <source>
        <dbReference type="ARBA" id="ARBA00004196"/>
    </source>
</evidence>
<evidence type="ECO:0000256" key="14">
    <source>
        <dbReference type="SAM" id="MobiDB-lite"/>
    </source>
</evidence>
<dbReference type="Proteomes" id="UP000694660">
    <property type="component" value="Unassembled WGS sequence"/>
</dbReference>
<keyword evidence="12" id="KW-0408">Iron</keyword>
<accession>A0A944DGE4</accession>
<evidence type="ECO:0000256" key="8">
    <source>
        <dbReference type="ARBA" id="ARBA00022729"/>
    </source>
</evidence>
<evidence type="ECO:0000256" key="9">
    <source>
        <dbReference type="ARBA" id="ARBA00022837"/>
    </source>
</evidence>
<dbReference type="SUPFAM" id="SSF48695">
    <property type="entry name" value="Multiheme cytochromes"/>
    <property type="match status" value="1"/>
</dbReference>
<dbReference type="RefSeq" id="WP_214363653.1">
    <property type="nucleotide sequence ID" value="NZ_JAEKFT010000036.1"/>
</dbReference>
<evidence type="ECO:0000256" key="11">
    <source>
        <dbReference type="ARBA" id="ARBA00023002"/>
    </source>
</evidence>
<keyword evidence="8" id="KW-0732">Signal</keyword>
<evidence type="ECO:0000313" key="16">
    <source>
        <dbReference type="EMBL" id="MBT0963722.1"/>
    </source>
</evidence>
<dbReference type="Pfam" id="PF14537">
    <property type="entry name" value="Cytochrom_c3_2"/>
    <property type="match status" value="1"/>
</dbReference>
<keyword evidence="5" id="KW-0813">Transport</keyword>
<comment type="caution">
    <text evidence="16">The sequence shown here is derived from an EMBL/GenBank/DDBJ whole genome shotgun (WGS) entry which is preliminary data.</text>
</comment>
<evidence type="ECO:0000256" key="7">
    <source>
        <dbReference type="ARBA" id="ARBA00022723"/>
    </source>
</evidence>
<evidence type="ECO:0000256" key="10">
    <source>
        <dbReference type="ARBA" id="ARBA00022982"/>
    </source>
</evidence>
<evidence type="ECO:0000259" key="15">
    <source>
        <dbReference type="Pfam" id="PF14537"/>
    </source>
</evidence>
<keyword evidence="7" id="KW-0479">Metal-binding</keyword>
<dbReference type="InterPro" id="IPR036280">
    <property type="entry name" value="Multihaem_cyt_sf"/>
</dbReference>
<protein>
    <recommendedName>
        <fullName evidence="4">nitrite reductase (cytochrome; ammonia-forming)</fullName>
        <ecNumber evidence="4">1.7.2.2</ecNumber>
    </recommendedName>
</protein>
<dbReference type="Gene3D" id="1.10.780.10">
    <property type="entry name" value="Hydroxylamine Oxidoreductase, Chain A, domain 1"/>
    <property type="match status" value="1"/>
</dbReference>
<dbReference type="AlphaFoldDB" id="A0A944DGE4"/>
<proteinExistence type="inferred from homology"/>
<dbReference type="PANTHER" id="PTHR30633">
    <property type="entry name" value="CYTOCHROME C-552 RESPIRATORY NITRITE REDUCTASE"/>
    <property type="match status" value="1"/>
</dbReference>
<feature type="region of interest" description="Disordered" evidence="14">
    <location>
        <begin position="464"/>
        <end position="483"/>
    </location>
</feature>
<reference evidence="17" key="1">
    <citation type="journal article" date="2022" name="ISME J.">
        <title>Genetic and phylogenetic analysis of dissimilatory iodate-reducing bacteria identifies potential niches across the world's oceans.</title>
        <authorList>
            <person name="Reyes-Umana V."/>
            <person name="Henning Z."/>
            <person name="Lee K."/>
            <person name="Barnum T.P."/>
            <person name="Coates J.D."/>
        </authorList>
    </citation>
    <scope>NUCLEOTIDE SEQUENCE [LARGE SCALE GENOMIC DNA]</scope>
    <source>
        <strain evidence="17">IR12</strain>
    </source>
</reference>
<keyword evidence="17" id="KW-1185">Reference proteome</keyword>
<dbReference type="PANTHER" id="PTHR30633:SF0">
    <property type="entry name" value="CYTOCHROME C-552"/>
    <property type="match status" value="1"/>
</dbReference>
<dbReference type="Gene3D" id="3.90.10.10">
    <property type="entry name" value="Cytochrome C3"/>
    <property type="match status" value="1"/>
</dbReference>